<dbReference type="EMBL" id="JAAMOW010000008">
    <property type="protein sequence ID" value="NGY06229.1"/>
    <property type="molecule type" value="Genomic_DNA"/>
</dbReference>
<gene>
    <name evidence="2" type="ORF">G7Y85_15760</name>
</gene>
<feature type="region of interest" description="Disordered" evidence="1">
    <location>
        <begin position="1"/>
        <end position="24"/>
    </location>
</feature>
<keyword evidence="3" id="KW-1185">Reference proteome</keyword>
<sequence length="67" mass="7352">MQEPQDRPANPEGPSTPVAVEAPAHPWLDALTEPFAIELAEPPPDDPDATPRPRCGAQISTWWTRLI</sequence>
<name>A0A6M2BW73_9GAMM</name>
<comment type="caution">
    <text evidence="2">The sequence shown here is derived from an EMBL/GenBank/DDBJ whole genome shotgun (WGS) entry which is preliminary data.</text>
</comment>
<proteinExistence type="predicted"/>
<evidence type="ECO:0000313" key="3">
    <source>
        <dbReference type="Proteomes" id="UP000472676"/>
    </source>
</evidence>
<dbReference type="Proteomes" id="UP000472676">
    <property type="component" value="Unassembled WGS sequence"/>
</dbReference>
<reference evidence="2 3" key="1">
    <citation type="journal article" date="2014" name="Int. J. Syst. Evol. Microbiol.">
        <title>Solimonas terrae sp. nov., isolated from soil.</title>
        <authorList>
            <person name="Kim S.J."/>
            <person name="Moon J.Y."/>
            <person name="Weon H.Y."/>
            <person name="Ahn J.H."/>
            <person name="Chen W.M."/>
            <person name="Kwon S.W."/>
        </authorList>
    </citation>
    <scope>NUCLEOTIDE SEQUENCE [LARGE SCALE GENOMIC DNA]</scope>
    <source>
        <strain evidence="2 3">KIS83-12</strain>
    </source>
</reference>
<evidence type="ECO:0000256" key="1">
    <source>
        <dbReference type="SAM" id="MobiDB-lite"/>
    </source>
</evidence>
<evidence type="ECO:0000313" key="2">
    <source>
        <dbReference type="EMBL" id="NGY06229.1"/>
    </source>
</evidence>
<dbReference type="RefSeq" id="WP_166259321.1">
    <property type="nucleotide sequence ID" value="NZ_JAAMOW010000008.1"/>
</dbReference>
<dbReference type="AlphaFoldDB" id="A0A6M2BW73"/>
<protein>
    <submittedName>
        <fullName evidence="2">Uncharacterized protein</fullName>
    </submittedName>
</protein>
<organism evidence="2 3">
    <name type="scientific">Solimonas terrae</name>
    <dbReference type="NCBI Taxonomy" id="1396819"/>
    <lineage>
        <taxon>Bacteria</taxon>
        <taxon>Pseudomonadati</taxon>
        <taxon>Pseudomonadota</taxon>
        <taxon>Gammaproteobacteria</taxon>
        <taxon>Nevskiales</taxon>
        <taxon>Nevskiaceae</taxon>
        <taxon>Solimonas</taxon>
    </lineage>
</organism>
<accession>A0A6M2BW73</accession>